<dbReference type="EMBL" id="NBNE01003972">
    <property type="protein sequence ID" value="OWZ06414.1"/>
    <property type="molecule type" value="Genomic_DNA"/>
</dbReference>
<accession>A0A225VMR9</accession>
<name>A0A225VMR9_9STRA</name>
<keyword evidence="2" id="KW-1185">Reference proteome</keyword>
<evidence type="ECO:0000313" key="1">
    <source>
        <dbReference type="EMBL" id="OWZ06414.1"/>
    </source>
</evidence>
<protein>
    <submittedName>
        <fullName evidence="1">Uncharacterized protein</fullName>
    </submittedName>
</protein>
<dbReference type="AlphaFoldDB" id="A0A225VMR9"/>
<gene>
    <name evidence="1" type="ORF">PHMEG_00021333</name>
</gene>
<dbReference type="Proteomes" id="UP000198211">
    <property type="component" value="Unassembled WGS sequence"/>
</dbReference>
<evidence type="ECO:0000313" key="2">
    <source>
        <dbReference type="Proteomes" id="UP000198211"/>
    </source>
</evidence>
<reference evidence="2" key="1">
    <citation type="submission" date="2017-03" db="EMBL/GenBank/DDBJ databases">
        <title>Phytopthora megakarya and P. palmivora, two closely related causual agents of cacao black pod achieved similar genome size and gene model numbers by different mechanisms.</title>
        <authorList>
            <person name="Ali S."/>
            <person name="Shao J."/>
            <person name="Larry D.J."/>
            <person name="Kronmiller B."/>
            <person name="Shen D."/>
            <person name="Strem M.D."/>
            <person name="Melnick R.L."/>
            <person name="Guiltinan M.J."/>
            <person name="Tyler B.M."/>
            <person name="Meinhardt L.W."/>
            <person name="Bailey B.A."/>
        </authorList>
    </citation>
    <scope>NUCLEOTIDE SEQUENCE [LARGE SCALE GENOMIC DNA]</scope>
    <source>
        <strain evidence="2">zdho120</strain>
    </source>
</reference>
<organism evidence="1 2">
    <name type="scientific">Phytophthora megakarya</name>
    <dbReference type="NCBI Taxonomy" id="4795"/>
    <lineage>
        <taxon>Eukaryota</taxon>
        <taxon>Sar</taxon>
        <taxon>Stramenopiles</taxon>
        <taxon>Oomycota</taxon>
        <taxon>Peronosporomycetes</taxon>
        <taxon>Peronosporales</taxon>
        <taxon>Peronosporaceae</taxon>
        <taxon>Phytophthora</taxon>
    </lineage>
</organism>
<sequence>MALDNVFVVYRFNKNMQKKMKPTDFAVLEDEAANAREMTAPSFSRERGTPFGDVYVENDHCIEENTDTVAGDQGVKRRHRSCKVCASYNVKPRKSPSTTALGVQWEQAVGILRVLSADPTFFTCLSYGRKYLCNVERNGRLP</sequence>
<proteinExistence type="predicted"/>
<comment type="caution">
    <text evidence="1">The sequence shown here is derived from an EMBL/GenBank/DDBJ whole genome shotgun (WGS) entry which is preliminary data.</text>
</comment>